<reference evidence="1 2" key="1">
    <citation type="journal article" date="2014" name="Agronomy (Basel)">
        <title>A Draft Genome Sequence for Ensete ventricosum, the Drought-Tolerant Tree Against Hunger.</title>
        <authorList>
            <person name="Harrison J."/>
            <person name="Moore K.A."/>
            <person name="Paszkiewicz K."/>
            <person name="Jones T."/>
            <person name="Grant M."/>
            <person name="Ambacheew D."/>
            <person name="Muzemil S."/>
            <person name="Studholme D.J."/>
        </authorList>
    </citation>
    <scope>NUCLEOTIDE SEQUENCE [LARGE SCALE GENOMIC DNA]</scope>
</reference>
<evidence type="ECO:0000313" key="2">
    <source>
        <dbReference type="Proteomes" id="UP000287651"/>
    </source>
</evidence>
<protein>
    <submittedName>
        <fullName evidence="1">Uncharacterized protein</fullName>
    </submittedName>
</protein>
<dbReference type="AlphaFoldDB" id="A0A427AZQ2"/>
<proteinExistence type="predicted"/>
<dbReference type="Proteomes" id="UP000287651">
    <property type="component" value="Unassembled WGS sequence"/>
</dbReference>
<dbReference type="EMBL" id="AMZH03000835">
    <property type="protein sequence ID" value="RRT81743.1"/>
    <property type="molecule type" value="Genomic_DNA"/>
</dbReference>
<name>A0A427AZQ2_ENSVE</name>
<sequence length="186" mass="20666">MNNAIVRRTVDSRSEYHGTVEAGLAGYGGSEFDNTTTAENSWEPRGVLQLEQKIKDSVKGEEMQRLQRFRRGSAAASPRTRLRRQHEVTARFLDLPVNVPRSQHLLRAPTKDPQASMCTRLHTQAAFERVGELPPALALSPRPPSRSNFKTQTFFIRAIALGWTSATTGAIEQTSWGPIPKGQSGR</sequence>
<organism evidence="1 2">
    <name type="scientific">Ensete ventricosum</name>
    <name type="common">Abyssinian banana</name>
    <name type="synonym">Musa ensete</name>
    <dbReference type="NCBI Taxonomy" id="4639"/>
    <lineage>
        <taxon>Eukaryota</taxon>
        <taxon>Viridiplantae</taxon>
        <taxon>Streptophyta</taxon>
        <taxon>Embryophyta</taxon>
        <taxon>Tracheophyta</taxon>
        <taxon>Spermatophyta</taxon>
        <taxon>Magnoliopsida</taxon>
        <taxon>Liliopsida</taxon>
        <taxon>Zingiberales</taxon>
        <taxon>Musaceae</taxon>
        <taxon>Ensete</taxon>
    </lineage>
</organism>
<accession>A0A427AZQ2</accession>
<evidence type="ECO:0000313" key="1">
    <source>
        <dbReference type="EMBL" id="RRT81743.1"/>
    </source>
</evidence>
<gene>
    <name evidence="1" type="ORF">B296_00004119</name>
</gene>
<comment type="caution">
    <text evidence="1">The sequence shown here is derived from an EMBL/GenBank/DDBJ whole genome shotgun (WGS) entry which is preliminary data.</text>
</comment>